<evidence type="ECO:0000313" key="3">
    <source>
        <dbReference type="Proteomes" id="UP000256964"/>
    </source>
</evidence>
<dbReference type="OrthoDB" id="10494796at2759"/>
<dbReference type="AlphaFoldDB" id="A0A371DKZ8"/>
<reference evidence="2 3" key="1">
    <citation type="journal article" date="2018" name="Biotechnol. Biofuels">
        <title>Integrative visual omics of the white-rot fungus Polyporus brumalis exposes the biotechnological potential of its oxidative enzymes for delignifying raw plant biomass.</title>
        <authorList>
            <person name="Miyauchi S."/>
            <person name="Rancon A."/>
            <person name="Drula E."/>
            <person name="Hage H."/>
            <person name="Chaduli D."/>
            <person name="Favel A."/>
            <person name="Grisel S."/>
            <person name="Henrissat B."/>
            <person name="Herpoel-Gimbert I."/>
            <person name="Ruiz-Duenas F.J."/>
            <person name="Chevret D."/>
            <person name="Hainaut M."/>
            <person name="Lin J."/>
            <person name="Wang M."/>
            <person name="Pangilinan J."/>
            <person name="Lipzen A."/>
            <person name="Lesage-Meessen L."/>
            <person name="Navarro D."/>
            <person name="Riley R."/>
            <person name="Grigoriev I.V."/>
            <person name="Zhou S."/>
            <person name="Raouche S."/>
            <person name="Rosso M.N."/>
        </authorList>
    </citation>
    <scope>NUCLEOTIDE SEQUENCE [LARGE SCALE GENOMIC DNA]</scope>
    <source>
        <strain evidence="2 3">BRFM 1820</strain>
    </source>
</reference>
<dbReference type="EMBL" id="KZ857388">
    <property type="protein sequence ID" value="RDX53211.1"/>
    <property type="molecule type" value="Genomic_DNA"/>
</dbReference>
<keyword evidence="3" id="KW-1185">Reference proteome</keyword>
<dbReference type="Pfam" id="PF14441">
    <property type="entry name" value="OTT_1508_deam"/>
    <property type="match status" value="1"/>
</dbReference>
<accession>A0A371DKZ8</accession>
<dbReference type="InterPro" id="IPR027796">
    <property type="entry name" value="OTT_1508_deam-like"/>
</dbReference>
<organism evidence="2 3">
    <name type="scientific">Lentinus brumalis</name>
    <dbReference type="NCBI Taxonomy" id="2498619"/>
    <lineage>
        <taxon>Eukaryota</taxon>
        <taxon>Fungi</taxon>
        <taxon>Dikarya</taxon>
        <taxon>Basidiomycota</taxon>
        <taxon>Agaricomycotina</taxon>
        <taxon>Agaricomycetes</taxon>
        <taxon>Polyporales</taxon>
        <taxon>Polyporaceae</taxon>
        <taxon>Lentinus</taxon>
    </lineage>
</organism>
<sequence>MCGSSPRPAILRLLTDLRCTSQAQLAGNLTHATYAPTSIPSPANFGSQFAEVGMLDALATLCSMHSLCDTAAVSLEVSPESLCVIISTADQSHPEVRRFIEDCFHHVQLLAKTYEAHRLRGPDRGDIHKDAVYMARWRAFAIMVHKQCYSKFRQYLRSADFETMMHKMDQPEGLLSPYTRHEERVEFWRLADEINNVAQCLVTTTEPEQEEDEMYHWALYLLGDCIYRRSFDSALGKRLNRVFGSGTTRVLVVASSLARSVGNLVAVAETSAIRRYVNGGGRLNERVRWIDATMVPNIVYRLGVSPVNGPTTTTTTTTTTTERSATGTQAPGHPRGHTDAHPETLLVQYIVDRGLDTRPHIALSRAACHACCAYIASVNAAHHRDFRVRHCSGTIPATWACPSGDDATTEAFLARLSSDLDALRKRSAGAPGSAPHGVRGHQQCGSHRGPRGTGPNRS</sequence>
<feature type="compositionally biased region" description="Low complexity" evidence="1">
    <location>
        <begin position="311"/>
        <end position="321"/>
    </location>
</feature>
<gene>
    <name evidence="2" type="ORF">OH76DRAFT_1399842</name>
</gene>
<evidence type="ECO:0000256" key="1">
    <source>
        <dbReference type="SAM" id="MobiDB-lite"/>
    </source>
</evidence>
<feature type="region of interest" description="Disordered" evidence="1">
    <location>
        <begin position="309"/>
        <end position="340"/>
    </location>
</feature>
<dbReference type="Proteomes" id="UP000256964">
    <property type="component" value="Unassembled WGS sequence"/>
</dbReference>
<proteinExistence type="predicted"/>
<feature type="region of interest" description="Disordered" evidence="1">
    <location>
        <begin position="426"/>
        <end position="458"/>
    </location>
</feature>
<protein>
    <submittedName>
        <fullName evidence="2">Uncharacterized protein</fullName>
    </submittedName>
</protein>
<evidence type="ECO:0000313" key="2">
    <source>
        <dbReference type="EMBL" id="RDX53211.1"/>
    </source>
</evidence>
<name>A0A371DKZ8_9APHY</name>